<sequence>MNTLQVWVARTLLKNTTIILFLLLFVGFGLLAPNFLSLRNLEIIISNASYIGIIAVGMTFVLLTGGIDLSVGSVMYVSAVVVGLLIENYDFSIAAALMVGFLAGLAFGLFNAVVITLLGIPPFIATLVTMIAGRGVGLLLTRSAAVDFPDELTMLSAVRVFGIQLNIFIFALVVLAATVFLMLTASGRRLYAVGNDPEAARKAGINATALIAMTYVISGGCAALAGFVSISQLGRVNAGFGMGDEFDAIAAAVLGGASLFGGVGTAFPGTVLGTIMIQMVQAGLVFIRVDLYIQPIVMGGIIFFAVFLDSFRRVQLKKLERRNIMRLSDS</sequence>
<organism evidence="7">
    <name type="scientific">uncultured Pleomorphomonas sp</name>
    <dbReference type="NCBI Taxonomy" id="442121"/>
    <lineage>
        <taxon>Bacteria</taxon>
        <taxon>Pseudomonadati</taxon>
        <taxon>Pseudomonadota</taxon>
        <taxon>Alphaproteobacteria</taxon>
        <taxon>Hyphomicrobiales</taxon>
        <taxon>Pleomorphomonadaceae</taxon>
        <taxon>Pleomorphomonas</taxon>
        <taxon>environmental samples</taxon>
    </lineage>
</organism>
<feature type="transmembrane region" description="Helical" evidence="6">
    <location>
        <begin position="203"/>
        <end position="228"/>
    </location>
</feature>
<evidence type="ECO:0000256" key="4">
    <source>
        <dbReference type="ARBA" id="ARBA00022989"/>
    </source>
</evidence>
<keyword evidence="2" id="KW-1003">Cell membrane</keyword>
<feature type="transmembrane region" description="Helical" evidence="6">
    <location>
        <begin position="120"/>
        <end position="140"/>
    </location>
</feature>
<keyword evidence="5 6" id="KW-0472">Membrane</keyword>
<feature type="transmembrane region" description="Helical" evidence="6">
    <location>
        <begin position="44"/>
        <end position="63"/>
    </location>
</feature>
<dbReference type="GO" id="GO:0022857">
    <property type="term" value="F:transmembrane transporter activity"/>
    <property type="evidence" value="ECO:0007669"/>
    <property type="project" value="InterPro"/>
</dbReference>
<proteinExistence type="predicted"/>
<name>A0A212LF41_9HYPH</name>
<evidence type="ECO:0000256" key="2">
    <source>
        <dbReference type="ARBA" id="ARBA00022475"/>
    </source>
</evidence>
<accession>A0A212LF41</accession>
<keyword evidence="3 6" id="KW-0812">Transmembrane</keyword>
<dbReference type="PANTHER" id="PTHR32196">
    <property type="entry name" value="ABC TRANSPORTER PERMEASE PROTEIN YPHD-RELATED-RELATED"/>
    <property type="match status" value="1"/>
</dbReference>
<evidence type="ECO:0000256" key="1">
    <source>
        <dbReference type="ARBA" id="ARBA00004651"/>
    </source>
</evidence>
<feature type="transmembrane region" description="Helical" evidence="6">
    <location>
        <begin position="93"/>
        <end position="114"/>
    </location>
</feature>
<dbReference type="GO" id="GO:0005886">
    <property type="term" value="C:plasma membrane"/>
    <property type="evidence" value="ECO:0007669"/>
    <property type="project" value="UniProtKB-SubCell"/>
</dbReference>
<feature type="transmembrane region" description="Helical" evidence="6">
    <location>
        <begin position="12"/>
        <end position="32"/>
    </location>
</feature>
<dbReference type="InterPro" id="IPR001851">
    <property type="entry name" value="ABC_transp_permease"/>
</dbReference>
<evidence type="ECO:0000256" key="6">
    <source>
        <dbReference type="SAM" id="Phobius"/>
    </source>
</evidence>
<dbReference type="EMBL" id="FMJD01000007">
    <property type="protein sequence ID" value="SCM76098.1"/>
    <property type="molecule type" value="Genomic_DNA"/>
</dbReference>
<evidence type="ECO:0000313" key="7">
    <source>
        <dbReference type="EMBL" id="SCM76098.1"/>
    </source>
</evidence>
<gene>
    <name evidence="7" type="ORF">KL86PLE_30545</name>
</gene>
<evidence type="ECO:0000256" key="5">
    <source>
        <dbReference type="ARBA" id="ARBA00023136"/>
    </source>
</evidence>
<feature type="transmembrane region" description="Helical" evidence="6">
    <location>
        <begin position="161"/>
        <end position="183"/>
    </location>
</feature>
<comment type="subcellular location">
    <subcellularLocation>
        <location evidence="1">Cell membrane</location>
        <topology evidence="1">Multi-pass membrane protein</topology>
    </subcellularLocation>
</comment>
<dbReference type="CDD" id="cd06579">
    <property type="entry name" value="TM_PBP1_transp_AraH_like"/>
    <property type="match status" value="1"/>
</dbReference>
<dbReference type="Pfam" id="PF02653">
    <property type="entry name" value="BPD_transp_2"/>
    <property type="match status" value="1"/>
</dbReference>
<feature type="transmembrane region" description="Helical" evidence="6">
    <location>
        <begin position="291"/>
        <end position="311"/>
    </location>
</feature>
<keyword evidence="4 6" id="KW-1133">Transmembrane helix</keyword>
<reference evidence="7" key="1">
    <citation type="submission" date="2016-08" db="EMBL/GenBank/DDBJ databases">
        <authorList>
            <person name="Seilhamer J.J."/>
        </authorList>
    </citation>
    <scope>NUCLEOTIDE SEQUENCE</scope>
    <source>
        <strain evidence="7">86</strain>
    </source>
</reference>
<evidence type="ECO:0000256" key="3">
    <source>
        <dbReference type="ARBA" id="ARBA00022692"/>
    </source>
</evidence>
<protein>
    <submittedName>
        <fullName evidence="7">Monosaccharide ABC transporter membrane protein, CUT2 family</fullName>
    </submittedName>
</protein>
<feature type="transmembrane region" description="Helical" evidence="6">
    <location>
        <begin position="249"/>
        <end position="271"/>
    </location>
</feature>
<dbReference type="AlphaFoldDB" id="A0A212LF41"/>
<dbReference type="RefSeq" id="WP_288196352.1">
    <property type="nucleotide sequence ID" value="NZ_LT608334.1"/>
</dbReference>